<dbReference type="InterPro" id="IPR028055">
    <property type="entry name" value="YidC/Oxa/ALB_C"/>
</dbReference>
<comment type="function">
    <text evidence="13">Required for the insertion and/or proper folding and/or complex formation of integral membrane proteins into the membrane. Involved in integration of membrane proteins that insert both dependently and independently of the Sec translocase complex, as well as at least some lipoproteins. Aids folding of multispanning membrane proteins.</text>
</comment>
<evidence type="ECO:0000256" key="8">
    <source>
        <dbReference type="ARBA" id="ARBA00022989"/>
    </source>
</evidence>
<feature type="domain" description="Membrane insertase YidC/Oxa/ALB C-terminal" evidence="14">
    <location>
        <begin position="369"/>
        <end position="579"/>
    </location>
</feature>
<evidence type="ECO:0000256" key="7">
    <source>
        <dbReference type="ARBA" id="ARBA00022927"/>
    </source>
</evidence>
<sequence length="629" mass="71897">MEEKKKLDISQIIGFALIGAVLVWYTMTQKDKAPVKEEAQIENVVNVPENNNEITVVTDSLANAQAVKKYGEFAYAVANGTKENGTTTLENEVLKLVIANKGGQIVEAQLKNYTTYNQAPLFLIKDANASFNINFGTFENKIINTKDLIFSPSTNKNGKNQVASFKLKTANNNYLEYRYELKPNDYMLDFSVRSVGLENVINSNNKINLEWDLTAKRQEKSIKYENQMTALHYEKEDGKFDDLSVGSKDDEIEENVDWIGYKQHFFSTILTTNTPFEKAELTSESLVNDVLVDTIATKKFSTVAPLKLANGALAYNMSFYIGPNIHEQLASYDKGIENVMNLGWGIFGWINKVVFIPIFNLLSEFISNYGLVIILMTLVVRLLMSPLVYKSYVSSAKMKVLKPEMDAINAKFPGKDNQMKRQSEIMALQRKSGVNMMAGCIPALLQMPVFFALFRFFPSEIKLRQQPFLWADDLASYDSVFEWSTNIPLLSSFYGNHFSLFPVLASVAIFFYMRMNQGQQMSMQQPAQEGMPDMQKMMKMMMYFSPLMMLFFFNNYASGLSLYYFISNLLTLTIMFVIKNYVIDEEKILAKIHENRKKPKKQSKFKQRLDDAMKQAQAQQAVQQKKKKK</sequence>
<organism evidence="16 17">
    <name type="scientific">Wenyingzhuangia heitensis</name>
    <dbReference type="NCBI Taxonomy" id="1487859"/>
    <lineage>
        <taxon>Bacteria</taxon>
        <taxon>Pseudomonadati</taxon>
        <taxon>Bacteroidota</taxon>
        <taxon>Flavobacteriia</taxon>
        <taxon>Flavobacteriales</taxon>
        <taxon>Flavobacteriaceae</taxon>
        <taxon>Wenyingzhuangia</taxon>
    </lineage>
</organism>
<dbReference type="InterPro" id="IPR038221">
    <property type="entry name" value="YidC_periplasmic_sf"/>
</dbReference>
<dbReference type="EMBL" id="JAASQL010000001">
    <property type="protein sequence ID" value="NIJ44680.1"/>
    <property type="molecule type" value="Genomic_DNA"/>
</dbReference>
<dbReference type="PRINTS" id="PR00701">
    <property type="entry name" value="60KDINNERMP"/>
</dbReference>
<evidence type="ECO:0000256" key="2">
    <source>
        <dbReference type="ARBA" id="ARBA00010527"/>
    </source>
</evidence>
<evidence type="ECO:0000256" key="12">
    <source>
        <dbReference type="ARBA" id="ARBA00033342"/>
    </source>
</evidence>
<dbReference type="NCBIfam" id="TIGR03592">
    <property type="entry name" value="yidC_oxa1_cterm"/>
    <property type="match status" value="1"/>
</dbReference>
<dbReference type="InterPro" id="IPR028053">
    <property type="entry name" value="Membr_insert_YidC_N"/>
</dbReference>
<dbReference type="NCBIfam" id="NF002359">
    <property type="entry name" value="PRK01318.2-6"/>
    <property type="match status" value="1"/>
</dbReference>
<name>A0ABX0UA39_9FLAO</name>
<dbReference type="NCBIfam" id="TIGR03593">
    <property type="entry name" value="yidC_nterm"/>
    <property type="match status" value="1"/>
</dbReference>
<dbReference type="HAMAP" id="MF_01810">
    <property type="entry name" value="YidC_type1"/>
    <property type="match status" value="1"/>
</dbReference>
<evidence type="ECO:0000256" key="10">
    <source>
        <dbReference type="ARBA" id="ARBA00023186"/>
    </source>
</evidence>
<evidence type="ECO:0000259" key="15">
    <source>
        <dbReference type="Pfam" id="PF14849"/>
    </source>
</evidence>
<dbReference type="InterPro" id="IPR047196">
    <property type="entry name" value="YidC_ALB_C"/>
</dbReference>
<comment type="similarity">
    <text evidence="2 13">Belongs to the OXA1/ALB3/YidC family. Type 1 subfamily.</text>
</comment>
<feature type="transmembrane region" description="Helical" evidence="13">
    <location>
        <begin position="436"/>
        <end position="457"/>
    </location>
</feature>
<dbReference type="Pfam" id="PF02096">
    <property type="entry name" value="60KD_IMP"/>
    <property type="match status" value="1"/>
</dbReference>
<keyword evidence="6 13" id="KW-0812">Transmembrane</keyword>
<proteinExistence type="inferred from homology"/>
<feature type="transmembrane region" description="Helical" evidence="13">
    <location>
        <begin position="540"/>
        <end position="557"/>
    </location>
</feature>
<comment type="subcellular location">
    <subcellularLocation>
        <location evidence="1">Cell inner membrane</location>
        <topology evidence="1">Multi-pass membrane protein</topology>
    </subcellularLocation>
    <subcellularLocation>
        <location evidence="13">Cell membrane</location>
        <topology evidence="13">Multi-pass membrane protein</topology>
    </subcellularLocation>
</comment>
<evidence type="ECO:0000256" key="13">
    <source>
        <dbReference type="HAMAP-Rule" id="MF_01810"/>
    </source>
</evidence>
<reference evidence="16 17" key="1">
    <citation type="submission" date="2020-03" db="EMBL/GenBank/DDBJ databases">
        <title>Genomic Encyclopedia of Type Strains, Phase IV (KMG-IV): sequencing the most valuable type-strain genomes for metagenomic binning, comparative biology and taxonomic classification.</title>
        <authorList>
            <person name="Goeker M."/>
        </authorList>
    </citation>
    <scope>NUCLEOTIDE SEQUENCE [LARGE SCALE GENOMIC DNA]</scope>
    <source>
        <strain evidence="16 17">DSM 101599</strain>
    </source>
</reference>
<feature type="transmembrane region" description="Helical" evidence="13">
    <location>
        <begin position="7"/>
        <end position="27"/>
    </location>
</feature>
<keyword evidence="5 13" id="KW-1003">Cell membrane</keyword>
<evidence type="ECO:0000256" key="11">
    <source>
        <dbReference type="ARBA" id="ARBA00033245"/>
    </source>
</evidence>
<dbReference type="CDD" id="cd19961">
    <property type="entry name" value="EcYidC-like_peri"/>
    <property type="match status" value="1"/>
</dbReference>
<keyword evidence="9 13" id="KW-0472">Membrane</keyword>
<evidence type="ECO:0000256" key="6">
    <source>
        <dbReference type="ARBA" id="ARBA00022692"/>
    </source>
</evidence>
<dbReference type="InterPro" id="IPR019998">
    <property type="entry name" value="Membr_insert_YidC"/>
</dbReference>
<evidence type="ECO:0000256" key="9">
    <source>
        <dbReference type="ARBA" id="ARBA00023136"/>
    </source>
</evidence>
<dbReference type="PANTHER" id="PTHR12428:SF65">
    <property type="entry name" value="CYTOCHROME C OXIDASE ASSEMBLY PROTEIN COX18, MITOCHONDRIAL"/>
    <property type="match status" value="1"/>
</dbReference>
<keyword evidence="8 13" id="KW-1133">Transmembrane helix</keyword>
<dbReference type="CDD" id="cd20070">
    <property type="entry name" value="5TM_YidC_Alb3"/>
    <property type="match status" value="1"/>
</dbReference>
<comment type="caution">
    <text evidence="16">The sequence shown here is derived from an EMBL/GenBank/DDBJ whole genome shotgun (WGS) entry which is preliminary data.</text>
</comment>
<comment type="subunit">
    <text evidence="13">Interacts with the Sec translocase complex via SecD. Specifically interacts with transmembrane segments of nascent integral membrane proteins during membrane integration.</text>
</comment>
<protein>
    <recommendedName>
        <fullName evidence="3 13">Membrane protein insertase YidC</fullName>
    </recommendedName>
    <alternativeName>
        <fullName evidence="12 13">Foldase YidC</fullName>
    </alternativeName>
    <alternativeName>
        <fullName evidence="11 13">Membrane integrase YidC</fullName>
    </alternativeName>
    <alternativeName>
        <fullName evidence="13">Membrane protein YidC</fullName>
    </alternativeName>
</protein>
<gene>
    <name evidence="13" type="primary">yidC</name>
    <name evidence="16" type="ORF">FHR24_001119</name>
</gene>
<keyword evidence="10 13" id="KW-0143">Chaperone</keyword>
<evidence type="ECO:0000313" key="16">
    <source>
        <dbReference type="EMBL" id="NIJ44680.1"/>
    </source>
</evidence>
<dbReference type="PRINTS" id="PR01900">
    <property type="entry name" value="YIDCPROTEIN"/>
</dbReference>
<keyword evidence="4 13" id="KW-0813">Transport</keyword>
<feature type="transmembrane region" description="Helical" evidence="13">
    <location>
        <begin position="493"/>
        <end position="513"/>
    </location>
</feature>
<dbReference type="Gene3D" id="2.70.98.90">
    <property type="match status" value="1"/>
</dbReference>
<dbReference type="Proteomes" id="UP000745859">
    <property type="component" value="Unassembled WGS sequence"/>
</dbReference>
<feature type="domain" description="Membrane insertase YidC N-terminal" evidence="15">
    <location>
        <begin position="88"/>
        <end position="355"/>
    </location>
</feature>
<dbReference type="Pfam" id="PF14849">
    <property type="entry name" value="YidC_periplas"/>
    <property type="match status" value="1"/>
</dbReference>
<keyword evidence="7 13" id="KW-0653">Protein transport</keyword>
<dbReference type="RefSeq" id="WP_167185130.1">
    <property type="nucleotide sequence ID" value="NZ_JAASQL010000001.1"/>
</dbReference>
<dbReference type="PANTHER" id="PTHR12428">
    <property type="entry name" value="OXA1"/>
    <property type="match status" value="1"/>
</dbReference>
<dbReference type="NCBIfam" id="NF002356">
    <property type="entry name" value="PRK01318.2-3"/>
    <property type="match status" value="1"/>
</dbReference>
<accession>A0ABX0UA39</accession>
<evidence type="ECO:0000313" key="17">
    <source>
        <dbReference type="Proteomes" id="UP000745859"/>
    </source>
</evidence>
<evidence type="ECO:0000256" key="5">
    <source>
        <dbReference type="ARBA" id="ARBA00022475"/>
    </source>
</evidence>
<evidence type="ECO:0000256" key="4">
    <source>
        <dbReference type="ARBA" id="ARBA00022448"/>
    </source>
</evidence>
<keyword evidence="17" id="KW-1185">Reference proteome</keyword>
<evidence type="ECO:0000259" key="14">
    <source>
        <dbReference type="Pfam" id="PF02096"/>
    </source>
</evidence>
<feature type="transmembrane region" description="Helical" evidence="13">
    <location>
        <begin position="369"/>
        <end position="389"/>
    </location>
</feature>
<evidence type="ECO:0000256" key="3">
    <source>
        <dbReference type="ARBA" id="ARBA00015325"/>
    </source>
</evidence>
<evidence type="ECO:0000256" key="1">
    <source>
        <dbReference type="ARBA" id="ARBA00004429"/>
    </source>
</evidence>
<dbReference type="InterPro" id="IPR001708">
    <property type="entry name" value="YidC/ALB3/OXA1/COX18"/>
</dbReference>